<protein>
    <submittedName>
        <fullName evidence="1">Uncharacterized protein</fullName>
    </submittedName>
</protein>
<evidence type="ECO:0000313" key="2">
    <source>
        <dbReference type="Proteomes" id="UP001218188"/>
    </source>
</evidence>
<dbReference type="EMBL" id="JARJCM010000278">
    <property type="protein sequence ID" value="KAJ7019960.1"/>
    <property type="molecule type" value="Genomic_DNA"/>
</dbReference>
<proteinExistence type="predicted"/>
<accession>A0AAD6S4U2</accession>
<organism evidence="1 2">
    <name type="scientific">Mycena alexandri</name>
    <dbReference type="NCBI Taxonomy" id="1745969"/>
    <lineage>
        <taxon>Eukaryota</taxon>
        <taxon>Fungi</taxon>
        <taxon>Dikarya</taxon>
        <taxon>Basidiomycota</taxon>
        <taxon>Agaricomycotina</taxon>
        <taxon>Agaricomycetes</taxon>
        <taxon>Agaricomycetidae</taxon>
        <taxon>Agaricales</taxon>
        <taxon>Marasmiineae</taxon>
        <taxon>Mycenaceae</taxon>
        <taxon>Mycena</taxon>
    </lineage>
</organism>
<dbReference type="AlphaFoldDB" id="A0AAD6S4U2"/>
<dbReference type="Proteomes" id="UP001218188">
    <property type="component" value="Unassembled WGS sequence"/>
</dbReference>
<evidence type="ECO:0000313" key="1">
    <source>
        <dbReference type="EMBL" id="KAJ7019960.1"/>
    </source>
</evidence>
<sequence>MSYGEEPVSPPIRLPHTLSLPFSLFALTTHACTGFLIVRSPPTSSFSRPCCALAVLNPVQYLPNKRCADRSCFEDVNPVPLVFYRRLLYSALDRLEGVTPTQFCARKRNYYVSEYPV</sequence>
<keyword evidence="2" id="KW-1185">Reference proteome</keyword>
<comment type="caution">
    <text evidence="1">The sequence shown here is derived from an EMBL/GenBank/DDBJ whole genome shotgun (WGS) entry which is preliminary data.</text>
</comment>
<gene>
    <name evidence="1" type="ORF">C8F04DRAFT_1275671</name>
</gene>
<reference evidence="1" key="1">
    <citation type="submission" date="2023-03" db="EMBL/GenBank/DDBJ databases">
        <title>Massive genome expansion in bonnet fungi (Mycena s.s.) driven by repeated elements and novel gene families across ecological guilds.</title>
        <authorList>
            <consortium name="Lawrence Berkeley National Laboratory"/>
            <person name="Harder C.B."/>
            <person name="Miyauchi S."/>
            <person name="Viragh M."/>
            <person name="Kuo A."/>
            <person name="Thoen E."/>
            <person name="Andreopoulos B."/>
            <person name="Lu D."/>
            <person name="Skrede I."/>
            <person name="Drula E."/>
            <person name="Henrissat B."/>
            <person name="Morin E."/>
            <person name="Kohler A."/>
            <person name="Barry K."/>
            <person name="LaButti K."/>
            <person name="Morin E."/>
            <person name="Salamov A."/>
            <person name="Lipzen A."/>
            <person name="Mereny Z."/>
            <person name="Hegedus B."/>
            <person name="Baldrian P."/>
            <person name="Stursova M."/>
            <person name="Weitz H."/>
            <person name="Taylor A."/>
            <person name="Grigoriev I.V."/>
            <person name="Nagy L.G."/>
            <person name="Martin F."/>
            <person name="Kauserud H."/>
        </authorList>
    </citation>
    <scope>NUCLEOTIDE SEQUENCE</scope>
    <source>
        <strain evidence="1">CBHHK200</strain>
    </source>
</reference>
<name>A0AAD6S4U2_9AGAR</name>